<dbReference type="STRING" id="715226.ABI_20620"/>
<dbReference type="CDD" id="cd16917">
    <property type="entry name" value="HATPase_UhpB-NarQ-NarX-like"/>
    <property type="match status" value="1"/>
</dbReference>
<reference evidence="10" key="1">
    <citation type="submission" date="2011-03" db="EMBL/GenBank/DDBJ databases">
        <title>Draft genome sequence of Brevundimonas diminuta.</title>
        <authorList>
            <person name="Brown P.J.B."/>
            <person name="Buechlein A."/>
            <person name="Hemmerich C."/>
            <person name="Brun Y.V."/>
        </authorList>
    </citation>
    <scope>NUCLEOTIDE SEQUENCE [LARGE SCALE GENOMIC DNA]</scope>
    <source>
        <strain evidence="10">C19</strain>
    </source>
</reference>
<comment type="catalytic activity">
    <reaction evidence="1">
        <text>ATP + protein L-histidine = ADP + protein N-phospho-L-histidine.</text>
        <dbReference type="EC" id="2.7.13.3"/>
    </reaction>
</comment>
<organism evidence="9 10">
    <name type="scientific">Asticcacaulis biprosthecium C19</name>
    <dbReference type="NCBI Taxonomy" id="715226"/>
    <lineage>
        <taxon>Bacteria</taxon>
        <taxon>Pseudomonadati</taxon>
        <taxon>Pseudomonadota</taxon>
        <taxon>Alphaproteobacteria</taxon>
        <taxon>Caulobacterales</taxon>
        <taxon>Caulobacteraceae</taxon>
        <taxon>Asticcacaulis</taxon>
    </lineage>
</organism>
<keyword evidence="7" id="KW-0732">Signal</keyword>
<dbReference type="GO" id="GO:0004673">
    <property type="term" value="F:protein histidine kinase activity"/>
    <property type="evidence" value="ECO:0007669"/>
    <property type="project" value="UniProtKB-EC"/>
</dbReference>
<evidence type="ECO:0000256" key="7">
    <source>
        <dbReference type="SAM" id="SignalP"/>
    </source>
</evidence>
<feature type="transmembrane region" description="Helical" evidence="6">
    <location>
        <begin position="325"/>
        <end position="345"/>
    </location>
</feature>
<protein>
    <recommendedName>
        <fullName evidence="2">histidine kinase</fullName>
        <ecNumber evidence="2">2.7.13.3</ecNumber>
    </recommendedName>
</protein>
<keyword evidence="5" id="KW-0902">Two-component regulatory system</keyword>
<dbReference type="EMBL" id="GL883077">
    <property type="protein sequence ID" value="EGF93621.1"/>
    <property type="molecule type" value="Genomic_DNA"/>
</dbReference>
<dbReference type="InterPro" id="IPR036890">
    <property type="entry name" value="HATPase_C_sf"/>
</dbReference>
<feature type="transmembrane region" description="Helical" evidence="6">
    <location>
        <begin position="351"/>
        <end position="368"/>
    </location>
</feature>
<dbReference type="PANTHER" id="PTHR24421:SF10">
    <property type="entry name" value="NITRATE_NITRITE SENSOR PROTEIN NARQ"/>
    <property type="match status" value="1"/>
</dbReference>
<evidence type="ECO:0000256" key="1">
    <source>
        <dbReference type="ARBA" id="ARBA00000085"/>
    </source>
</evidence>
<keyword evidence="6" id="KW-1133">Transmembrane helix</keyword>
<keyword evidence="10" id="KW-1185">Reference proteome</keyword>
<feature type="transmembrane region" description="Helical" evidence="6">
    <location>
        <begin position="141"/>
        <end position="161"/>
    </location>
</feature>
<accession>F4QM49</accession>
<name>F4QM49_9CAUL</name>
<evidence type="ECO:0000256" key="2">
    <source>
        <dbReference type="ARBA" id="ARBA00012438"/>
    </source>
</evidence>
<dbReference type="Pfam" id="PF02518">
    <property type="entry name" value="HATPase_c"/>
    <property type="match status" value="1"/>
</dbReference>
<feature type="transmembrane region" description="Helical" evidence="6">
    <location>
        <begin position="112"/>
        <end position="132"/>
    </location>
</feature>
<dbReference type="AlphaFoldDB" id="F4QM49"/>
<dbReference type="Gene3D" id="3.30.565.10">
    <property type="entry name" value="Histidine kinase-like ATPase, C-terminal domain"/>
    <property type="match status" value="1"/>
</dbReference>
<feature type="transmembrane region" description="Helical" evidence="6">
    <location>
        <begin position="261"/>
        <end position="281"/>
    </location>
</feature>
<feature type="transmembrane region" description="Helical" evidence="6">
    <location>
        <begin position="230"/>
        <end position="249"/>
    </location>
</feature>
<dbReference type="EC" id="2.7.13.3" evidence="2"/>
<proteinExistence type="predicted"/>
<dbReference type="InterPro" id="IPR050482">
    <property type="entry name" value="Sensor_HK_TwoCompSys"/>
</dbReference>
<evidence type="ECO:0000256" key="5">
    <source>
        <dbReference type="ARBA" id="ARBA00023012"/>
    </source>
</evidence>
<dbReference type="SMART" id="SM00387">
    <property type="entry name" value="HATPase_c"/>
    <property type="match status" value="1"/>
</dbReference>
<feature type="transmembrane region" description="Helical" evidence="6">
    <location>
        <begin position="173"/>
        <end position="194"/>
    </location>
</feature>
<keyword evidence="6" id="KW-0812">Transmembrane</keyword>
<gene>
    <name evidence="9" type="ORF">ABI_20620</name>
</gene>
<dbReference type="InterPro" id="IPR003594">
    <property type="entry name" value="HATPase_dom"/>
</dbReference>
<keyword evidence="6" id="KW-0472">Membrane</keyword>
<dbReference type="Proteomes" id="UP000006512">
    <property type="component" value="Unassembled WGS sequence"/>
</dbReference>
<dbReference type="PANTHER" id="PTHR24421">
    <property type="entry name" value="NITRATE/NITRITE SENSOR PROTEIN NARX-RELATED"/>
    <property type="match status" value="1"/>
</dbReference>
<evidence type="ECO:0000313" key="10">
    <source>
        <dbReference type="Proteomes" id="UP000006512"/>
    </source>
</evidence>
<feature type="chain" id="PRO_5003314238" description="histidine kinase" evidence="7">
    <location>
        <begin position="21"/>
        <end position="686"/>
    </location>
</feature>
<dbReference type="eggNOG" id="COG4585">
    <property type="taxonomic scope" value="Bacteria"/>
</dbReference>
<evidence type="ECO:0000256" key="6">
    <source>
        <dbReference type="SAM" id="Phobius"/>
    </source>
</evidence>
<dbReference type="InterPro" id="IPR005467">
    <property type="entry name" value="His_kinase_dom"/>
</dbReference>
<evidence type="ECO:0000256" key="4">
    <source>
        <dbReference type="ARBA" id="ARBA00022777"/>
    </source>
</evidence>
<dbReference type="HOGENOM" id="CLU_023574_0_0_5"/>
<feature type="domain" description="Histidine kinase" evidence="8">
    <location>
        <begin position="590"/>
        <end position="679"/>
    </location>
</feature>
<evidence type="ECO:0000313" key="9">
    <source>
        <dbReference type="EMBL" id="EGF93621.1"/>
    </source>
</evidence>
<keyword evidence="4 9" id="KW-0418">Kinase</keyword>
<dbReference type="GO" id="GO:0000160">
    <property type="term" value="P:phosphorelay signal transduction system"/>
    <property type="evidence" value="ECO:0007669"/>
    <property type="project" value="UniProtKB-KW"/>
</dbReference>
<sequence>MVTFAAAVAVLGFTLTNSLAGGRFLVAGDGVIYTLSEGPTWSGVALTGTGCAEPMLVLTPNDLGEGGGARAPLIRCLMDAPDAAVRGSDAAGQVQVQPLRSRPKLWHLTADVWIPVIIGLLSWGLSGGLWAFRPRELATQLFALGGLAFMSSLLIIGSFTAHHPGSDPAIFSALLHANLIANQTFYFALMALFLSYPVRLIPPVGAWGVVALSVPCALAQVSLISPAVTGLLAVANMLVIIALIVWQFFATRAKPRERAALTWLGLSVAVGCALWAGTLAIGMLQGGSGDPGVFGLVLFFPFYVGLTLGVARFCLVELQDWTFRILFFLAAAVLFLAVDAALVMVAGLGQGVALTVTLLVVAFGYLPVRDLVWRRLRDGKTLSEAAMFEAVLAIAFAATPGERAQRWRDLLQGLFRPLRIEPAPAEVAEATISGEGLHLSLPAAAEAPALILSYARDGRGLFSPSQLRLARQLVQLVRTASQSRDAWERGAATVRRQMAQDLHDDVGARLLSGLNQADAVTRPILHDALRDIRAISSAMLGQTAPLDGVMADIRFESVRRLEAAGVVTDWPLWPHGGPAVLADYRLQKALTSGLREIVSNIIKHAGARHVAVDMRLEGDALTCAVADDGVGLSDLAVSGETAGQGLKGLQRRAGEVGGSVRFDSQGGGTRVVLTLPLRPNAEILAP</sequence>
<evidence type="ECO:0000259" key="8">
    <source>
        <dbReference type="PROSITE" id="PS50109"/>
    </source>
</evidence>
<feature type="transmembrane region" description="Helical" evidence="6">
    <location>
        <begin position="293"/>
        <end position="313"/>
    </location>
</feature>
<evidence type="ECO:0000256" key="3">
    <source>
        <dbReference type="ARBA" id="ARBA00022679"/>
    </source>
</evidence>
<feature type="transmembrane region" description="Helical" evidence="6">
    <location>
        <begin position="206"/>
        <end position="224"/>
    </location>
</feature>
<feature type="signal peptide" evidence="7">
    <location>
        <begin position="1"/>
        <end position="20"/>
    </location>
</feature>
<dbReference type="SUPFAM" id="SSF55874">
    <property type="entry name" value="ATPase domain of HSP90 chaperone/DNA topoisomerase II/histidine kinase"/>
    <property type="match status" value="1"/>
</dbReference>
<keyword evidence="3" id="KW-0808">Transferase</keyword>
<dbReference type="PROSITE" id="PS50109">
    <property type="entry name" value="HIS_KIN"/>
    <property type="match status" value="1"/>
</dbReference>